<feature type="compositionally biased region" description="Low complexity" evidence="1">
    <location>
        <begin position="51"/>
        <end position="79"/>
    </location>
</feature>
<evidence type="ECO:0000313" key="2">
    <source>
        <dbReference type="EMBL" id="EYF07591.1"/>
    </source>
</evidence>
<dbReference type="eggNOG" id="ENOG502Z9YC">
    <property type="taxonomic scope" value="Bacteria"/>
</dbReference>
<keyword evidence="3" id="KW-1185">Reference proteome</keyword>
<protein>
    <submittedName>
        <fullName evidence="2">Uncharacterized protein</fullName>
    </submittedName>
</protein>
<feature type="compositionally biased region" description="Pro residues" evidence="1">
    <location>
        <begin position="80"/>
        <end position="93"/>
    </location>
</feature>
<reference evidence="2 3" key="1">
    <citation type="submission" date="2013-05" db="EMBL/GenBank/DDBJ databases">
        <title>Genome assembly of Chondromyces apiculatus DSM 436.</title>
        <authorList>
            <person name="Sharma G."/>
            <person name="Khatri I."/>
            <person name="Kaur C."/>
            <person name="Mayilraj S."/>
            <person name="Subramanian S."/>
        </authorList>
    </citation>
    <scope>NUCLEOTIDE SEQUENCE [LARGE SCALE GENOMIC DNA]</scope>
    <source>
        <strain evidence="2 3">DSM 436</strain>
    </source>
</reference>
<name>A0A017TG95_9BACT</name>
<dbReference type="OrthoDB" id="4566419at2"/>
<dbReference type="AlphaFoldDB" id="A0A017TG95"/>
<accession>A0A017TG95</accession>
<sequence>MHAHRSLVEIEAQTHPCTSTKEPCARPARGARWRNLRVLAVMTLALTLADSGKSDAAPRASGAAGTADAAGAATGSPAPRGTPPPAARRGPPPAVTLAKSKHAFGMYIDMTMALHTPGSHVIPVVIPRMVMLTDLTVSDRDSGGDVRISARSRNVDLDAAQLGPDKASYEDLRAKLAEYKGITTSQTMDPRGNVRDVAMKWPPSLSAQSRQMMSGFSKSMESMASPLPAGAVGPGAQWQSVSRTVTNGVDIVQFASYTLKSIDGDRVVFDVTHQQLAAGPDLASASVPAGFSTKLVKFDSSGSGTTTIDLKSAVPVSLKLEMTMRMTVAVSGGPGGLGGPGGAGDRTTTLLRTQLESFVPPR</sequence>
<dbReference type="EMBL" id="ASRX01000009">
    <property type="protein sequence ID" value="EYF07591.1"/>
    <property type="molecule type" value="Genomic_DNA"/>
</dbReference>
<feature type="region of interest" description="Disordered" evidence="1">
    <location>
        <begin position="51"/>
        <end position="93"/>
    </location>
</feature>
<proteinExistence type="predicted"/>
<organism evidence="2 3">
    <name type="scientific">Chondromyces apiculatus DSM 436</name>
    <dbReference type="NCBI Taxonomy" id="1192034"/>
    <lineage>
        <taxon>Bacteria</taxon>
        <taxon>Pseudomonadati</taxon>
        <taxon>Myxococcota</taxon>
        <taxon>Polyangia</taxon>
        <taxon>Polyangiales</taxon>
        <taxon>Polyangiaceae</taxon>
        <taxon>Chondromyces</taxon>
    </lineage>
</organism>
<evidence type="ECO:0000313" key="3">
    <source>
        <dbReference type="Proteomes" id="UP000019678"/>
    </source>
</evidence>
<evidence type="ECO:0000256" key="1">
    <source>
        <dbReference type="SAM" id="MobiDB-lite"/>
    </source>
</evidence>
<gene>
    <name evidence="2" type="ORF">CAP_8714</name>
</gene>
<dbReference type="STRING" id="1192034.CAP_8714"/>
<comment type="caution">
    <text evidence="2">The sequence shown here is derived from an EMBL/GenBank/DDBJ whole genome shotgun (WGS) entry which is preliminary data.</text>
</comment>
<feature type="region of interest" description="Disordered" evidence="1">
    <location>
        <begin position="1"/>
        <end position="28"/>
    </location>
</feature>
<dbReference type="RefSeq" id="WP_044237493.1">
    <property type="nucleotide sequence ID" value="NZ_ASRX01000009.1"/>
</dbReference>
<dbReference type="Proteomes" id="UP000019678">
    <property type="component" value="Unassembled WGS sequence"/>
</dbReference>